<accession>A0AAD9T0H4</accession>
<dbReference type="AlphaFoldDB" id="A0AAD9T0H4"/>
<dbReference type="EMBL" id="JAUBYV010000006">
    <property type="protein sequence ID" value="KAK2626015.1"/>
    <property type="molecule type" value="Genomic_DNA"/>
</dbReference>
<evidence type="ECO:0000313" key="2">
    <source>
        <dbReference type="Proteomes" id="UP001285354"/>
    </source>
</evidence>
<dbReference type="Proteomes" id="UP001285354">
    <property type="component" value="Unassembled WGS sequence"/>
</dbReference>
<gene>
    <name evidence="1" type="ORF">QTJ16_004277</name>
</gene>
<reference evidence="1" key="1">
    <citation type="submission" date="2023-06" db="EMBL/GenBank/DDBJ databases">
        <title>Draft genome of Marssonina rosae.</title>
        <authorList>
            <person name="Cheng Q."/>
        </authorList>
    </citation>
    <scope>NUCLEOTIDE SEQUENCE</scope>
    <source>
        <strain evidence="1">R4</strain>
    </source>
</reference>
<keyword evidence="2" id="KW-1185">Reference proteome</keyword>
<comment type="caution">
    <text evidence="1">The sequence shown here is derived from an EMBL/GenBank/DDBJ whole genome shotgun (WGS) entry which is preliminary data.</text>
</comment>
<evidence type="ECO:0000313" key="1">
    <source>
        <dbReference type="EMBL" id="KAK2626015.1"/>
    </source>
</evidence>
<proteinExistence type="predicted"/>
<sequence>MTTTKLSLSQSLSGSRNTCRLEISRPTLQPMGASRNLVLKTPASFYNTQIFSLSCWINAMLIQTPAGPLFSGRSTKTVLAVTPVGGGNIENPYL</sequence>
<name>A0AAD9T0H4_9HELO</name>
<organism evidence="1 2">
    <name type="scientific">Diplocarpon rosae</name>
    <dbReference type="NCBI Taxonomy" id="946125"/>
    <lineage>
        <taxon>Eukaryota</taxon>
        <taxon>Fungi</taxon>
        <taxon>Dikarya</taxon>
        <taxon>Ascomycota</taxon>
        <taxon>Pezizomycotina</taxon>
        <taxon>Leotiomycetes</taxon>
        <taxon>Helotiales</taxon>
        <taxon>Drepanopezizaceae</taxon>
        <taxon>Diplocarpon</taxon>
    </lineage>
</organism>
<protein>
    <submittedName>
        <fullName evidence="1">Uncharacterized protein</fullName>
    </submittedName>
</protein>